<dbReference type="EMBL" id="VNHU01000010">
    <property type="protein sequence ID" value="TYP70969.1"/>
    <property type="molecule type" value="Genomic_DNA"/>
</dbReference>
<comment type="caution">
    <text evidence="1">The sequence shown here is derived from an EMBL/GenBank/DDBJ whole genome shotgun (WGS) entry which is preliminary data.</text>
</comment>
<dbReference type="InterPro" id="IPR021272">
    <property type="entry name" value="DUF2851"/>
</dbReference>
<gene>
    <name evidence="1" type="ORF">BD809_11028</name>
</gene>
<evidence type="ECO:0000313" key="1">
    <source>
        <dbReference type="EMBL" id="TYP70969.1"/>
    </source>
</evidence>
<dbReference type="RefSeq" id="WP_148783478.1">
    <property type="nucleotide sequence ID" value="NZ_VNHU01000010.1"/>
</dbReference>
<reference evidence="1 2" key="1">
    <citation type="submission" date="2019-07" db="EMBL/GenBank/DDBJ databases">
        <title>Genomic Encyclopedia of Archaeal and Bacterial Type Strains, Phase II (KMG-II): from individual species to whole genera.</title>
        <authorList>
            <person name="Goeker M."/>
        </authorList>
    </citation>
    <scope>NUCLEOTIDE SEQUENCE [LARGE SCALE GENOMIC DNA]</scope>
    <source>
        <strain evidence="1 2">DSM 17527</strain>
    </source>
</reference>
<name>A0A5S5BVF7_9FLAO</name>
<dbReference type="Pfam" id="PF11013">
    <property type="entry name" value="DUF2851"/>
    <property type="match status" value="1"/>
</dbReference>
<proteinExistence type="predicted"/>
<sequence length="429" mass="49966">MKEDFLHYIWKYNKIRSNDLKTTDGSSLQILSVGSHNTENSGSDFFNSSLFIDDQKWAGNVEIHIKSSDWYIHGHETDKNYDNVILHVVWEDDVAIYRKDNSKIPALELKELVDPEVFAAYENLVLSKEKSTWLTCAKLLSQVPEFNIIRWKKQVYIERLLQKSEVIFALTKNTHNDWEAVLYKMIAKGFGLNANGEAFAAMVNSFPYNLIKKYSKRPMQLEALFFGQLKLLTVEIEDPYYQELQREYAFLKHKHKLSQEGLLSAEFFRLRPQNFPTIRLSQLAALLSKHNQLFTIVTTCDSLGQFYDAFSVKTSSYWERHYTFGKVSKRNVKQTSKSFIDLLVMNVVVPFLFAYNRSRGVEDHSKLLSIMESLQPEKNTVIREFEKSGMSMENAMDSQAYLQLKSQYCVKKKCLQCAFGNYFLNQYSV</sequence>
<organism evidence="1 2">
    <name type="scientific">Aquimarina intermedia</name>
    <dbReference type="NCBI Taxonomy" id="350814"/>
    <lineage>
        <taxon>Bacteria</taxon>
        <taxon>Pseudomonadati</taxon>
        <taxon>Bacteroidota</taxon>
        <taxon>Flavobacteriia</taxon>
        <taxon>Flavobacteriales</taxon>
        <taxon>Flavobacteriaceae</taxon>
        <taxon>Aquimarina</taxon>
    </lineage>
</organism>
<protein>
    <submittedName>
        <fullName evidence="1">Uncharacterized protein DUF2851</fullName>
    </submittedName>
</protein>
<dbReference type="OrthoDB" id="1005072at2"/>
<keyword evidence="2" id="KW-1185">Reference proteome</keyword>
<evidence type="ECO:0000313" key="2">
    <source>
        <dbReference type="Proteomes" id="UP000324376"/>
    </source>
</evidence>
<accession>A0A5S5BVF7</accession>
<dbReference type="AlphaFoldDB" id="A0A5S5BVF7"/>
<dbReference type="Proteomes" id="UP000324376">
    <property type="component" value="Unassembled WGS sequence"/>
</dbReference>